<proteinExistence type="inferred from homology"/>
<evidence type="ECO:0000259" key="5">
    <source>
        <dbReference type="Pfam" id="PF16363"/>
    </source>
</evidence>
<dbReference type="PANTHER" id="PTHR43715">
    <property type="entry name" value="GDP-MANNOSE 4,6-DEHYDRATASE"/>
    <property type="match status" value="1"/>
</dbReference>
<protein>
    <recommendedName>
        <fullName evidence="3">GDP-mannose 4,6-dehydratase</fullName>
        <ecNumber evidence="3">4.2.1.47</ecNumber>
    </recommendedName>
</protein>
<gene>
    <name evidence="6" type="primary">gmd_2</name>
    <name evidence="6" type="ORF">GCM10009105_15820</name>
</gene>
<dbReference type="Pfam" id="PF16363">
    <property type="entry name" value="GDP_Man_Dehyd"/>
    <property type="match status" value="1"/>
</dbReference>
<feature type="domain" description="NAD(P)-binding" evidence="5">
    <location>
        <begin position="9"/>
        <end position="334"/>
    </location>
</feature>
<comment type="caution">
    <text evidence="6">The sequence shown here is derived from an EMBL/GenBank/DDBJ whole genome shotgun (WGS) entry which is preliminary data.</text>
</comment>
<dbReference type="PANTHER" id="PTHR43715:SF1">
    <property type="entry name" value="GDP-MANNOSE 4,6 DEHYDRATASE"/>
    <property type="match status" value="1"/>
</dbReference>
<name>A0ABP3TMI4_9GAMM</name>
<keyword evidence="7" id="KW-1185">Reference proteome</keyword>
<comment type="cofactor">
    <cofactor evidence="1">
        <name>NADP(+)</name>
        <dbReference type="ChEBI" id="CHEBI:58349"/>
    </cofactor>
</comment>
<dbReference type="InterPro" id="IPR036291">
    <property type="entry name" value="NAD(P)-bd_dom_sf"/>
</dbReference>
<evidence type="ECO:0000256" key="4">
    <source>
        <dbReference type="ARBA" id="ARBA00023239"/>
    </source>
</evidence>
<dbReference type="EC" id="4.2.1.47" evidence="3"/>
<evidence type="ECO:0000313" key="6">
    <source>
        <dbReference type="EMBL" id="GAA0712839.1"/>
    </source>
</evidence>
<evidence type="ECO:0000256" key="1">
    <source>
        <dbReference type="ARBA" id="ARBA00001937"/>
    </source>
</evidence>
<dbReference type="Proteomes" id="UP001501523">
    <property type="component" value="Unassembled WGS sequence"/>
</dbReference>
<dbReference type="EMBL" id="BAAAEU010000006">
    <property type="protein sequence ID" value="GAA0712839.1"/>
    <property type="molecule type" value="Genomic_DNA"/>
</dbReference>
<dbReference type="InterPro" id="IPR006368">
    <property type="entry name" value="GDP_Man_deHydtase"/>
</dbReference>
<evidence type="ECO:0000256" key="3">
    <source>
        <dbReference type="ARBA" id="ARBA00011989"/>
    </source>
</evidence>
<comment type="similarity">
    <text evidence="2">Belongs to the NAD(P)-dependent epimerase/dehydratase family. GDP-mannose 4,6-dehydratase subfamily.</text>
</comment>
<dbReference type="Gene3D" id="3.40.50.720">
    <property type="entry name" value="NAD(P)-binding Rossmann-like Domain"/>
    <property type="match status" value="1"/>
</dbReference>
<dbReference type="CDD" id="cd05260">
    <property type="entry name" value="GDP_MD_SDR_e"/>
    <property type="match status" value="1"/>
</dbReference>
<evidence type="ECO:0000256" key="2">
    <source>
        <dbReference type="ARBA" id="ARBA00009263"/>
    </source>
</evidence>
<dbReference type="SUPFAM" id="SSF51735">
    <property type="entry name" value="NAD(P)-binding Rossmann-fold domains"/>
    <property type="match status" value="1"/>
</dbReference>
<sequence length="355" mass="37489">MNLPYTRALVTGVSGQDGALLAAHLLNLGVEVVGTHRPAREPDLWRLRELGVAAHPRLRLLALEPGDAAACTALITASAPQALFHLAGQSRVADSFRDPSASLVANGTSAVNLLEALRTQAPHAHFVLASSAEIFGAPLHAPQDETTPLAARSPYGLSKLVAHAAVGGWRASYGLRASSAILFNHESELRDPAFVTRKLSRGVARIAFGLETAITLGNLDARRDFGYAPDYVAAMTAMAAREAGDDYVLATGVAASIRDFAGAAFAAAGIALDWFGEGVDEVGVEHGSDKVRVRVDPALFRPVDAPLLVGDSTKARRELGFAPTLDLASLARRMVEADLRRLRGRQDADRGTLQG</sequence>
<dbReference type="RefSeq" id="WP_343789128.1">
    <property type="nucleotide sequence ID" value="NZ_BAAAEU010000006.1"/>
</dbReference>
<accession>A0ABP3TMI4</accession>
<reference evidence="7" key="1">
    <citation type="journal article" date="2019" name="Int. J. Syst. Evol. Microbiol.">
        <title>The Global Catalogue of Microorganisms (GCM) 10K type strain sequencing project: providing services to taxonomists for standard genome sequencing and annotation.</title>
        <authorList>
            <consortium name="The Broad Institute Genomics Platform"/>
            <consortium name="The Broad Institute Genome Sequencing Center for Infectious Disease"/>
            <person name="Wu L."/>
            <person name="Ma J."/>
        </authorList>
    </citation>
    <scope>NUCLEOTIDE SEQUENCE [LARGE SCALE GENOMIC DNA]</scope>
    <source>
        <strain evidence="7">JCM 15421</strain>
    </source>
</reference>
<dbReference type="Gene3D" id="3.90.25.10">
    <property type="entry name" value="UDP-galactose 4-epimerase, domain 1"/>
    <property type="match status" value="1"/>
</dbReference>
<keyword evidence="4" id="KW-0456">Lyase</keyword>
<organism evidence="6 7">
    <name type="scientific">Dokdonella soli</name>
    <dbReference type="NCBI Taxonomy" id="529810"/>
    <lineage>
        <taxon>Bacteria</taxon>
        <taxon>Pseudomonadati</taxon>
        <taxon>Pseudomonadota</taxon>
        <taxon>Gammaproteobacteria</taxon>
        <taxon>Lysobacterales</taxon>
        <taxon>Rhodanobacteraceae</taxon>
        <taxon>Dokdonella</taxon>
    </lineage>
</organism>
<evidence type="ECO:0000313" key="7">
    <source>
        <dbReference type="Proteomes" id="UP001501523"/>
    </source>
</evidence>
<dbReference type="InterPro" id="IPR016040">
    <property type="entry name" value="NAD(P)-bd_dom"/>
</dbReference>